<dbReference type="AlphaFoldDB" id="A0A1F4UTZ1"/>
<accession>A0A1F4UTZ1</accession>
<dbReference type="EMBL" id="MEVA01000006">
    <property type="protein sequence ID" value="OGC47663.1"/>
    <property type="molecule type" value="Genomic_DNA"/>
</dbReference>
<evidence type="ECO:0000313" key="1">
    <source>
        <dbReference type="EMBL" id="OGC47663.1"/>
    </source>
</evidence>
<comment type="caution">
    <text evidence="1">The sequence shown here is derived from an EMBL/GenBank/DDBJ whole genome shotgun (WGS) entry which is preliminary data.</text>
</comment>
<proteinExistence type="predicted"/>
<protein>
    <submittedName>
        <fullName evidence="1">Uncharacterized protein</fullName>
    </submittedName>
</protein>
<dbReference type="STRING" id="1802617.A2886_02695"/>
<dbReference type="Proteomes" id="UP000176608">
    <property type="component" value="Unassembled WGS sequence"/>
</dbReference>
<evidence type="ECO:0000313" key="2">
    <source>
        <dbReference type="Proteomes" id="UP000176608"/>
    </source>
</evidence>
<reference evidence="1 2" key="1">
    <citation type="journal article" date="2016" name="Nat. Commun.">
        <title>Thousands of microbial genomes shed light on interconnected biogeochemical processes in an aquifer system.</title>
        <authorList>
            <person name="Anantharaman K."/>
            <person name="Brown C.T."/>
            <person name="Hug L.A."/>
            <person name="Sharon I."/>
            <person name="Castelle C.J."/>
            <person name="Probst A.J."/>
            <person name="Thomas B.C."/>
            <person name="Singh A."/>
            <person name="Wilkins M.J."/>
            <person name="Karaoz U."/>
            <person name="Brodie E.L."/>
            <person name="Williams K.H."/>
            <person name="Hubbard S.S."/>
            <person name="Banfield J.F."/>
        </authorList>
    </citation>
    <scope>NUCLEOTIDE SEQUENCE [LARGE SCALE GENOMIC DNA]</scope>
</reference>
<name>A0A1F4UTZ1_UNCKA</name>
<sequence length="62" mass="6590">MNKLLAMLKARVSGDKAPTKVGTVSDMNESMCECGGDCGCGHGHAHAHAHKHMHEHVCECSC</sequence>
<organism evidence="1 2">
    <name type="scientific">candidate division WWE3 bacterium RIFCSPHIGHO2_01_FULL_42_13</name>
    <dbReference type="NCBI Taxonomy" id="1802617"/>
    <lineage>
        <taxon>Bacteria</taxon>
        <taxon>Katanobacteria</taxon>
    </lineage>
</organism>
<gene>
    <name evidence="1" type="ORF">A2886_02695</name>
</gene>